<dbReference type="Proteomes" id="UP000000238">
    <property type="component" value="Chromosome"/>
</dbReference>
<dbReference type="EMBL" id="CP000155">
    <property type="protein sequence ID" value="ABC27639.1"/>
    <property type="molecule type" value="Genomic_DNA"/>
</dbReference>
<gene>
    <name evidence="1" type="ordered locus">HCH_00742</name>
</gene>
<protein>
    <submittedName>
        <fullName evidence="1">Uncharacterized protein</fullName>
    </submittedName>
</protein>
<proteinExistence type="predicted"/>
<keyword evidence="2" id="KW-1185">Reference proteome</keyword>
<sequence length="48" mass="5183">MSYQPDGGVQQAGWLENPLLGPGIGNRVLRIDKSEAVLHKQIVVGVIE</sequence>
<accession>Q2SNY5</accession>
<dbReference type="KEGG" id="hch:HCH_00742"/>
<reference evidence="1 2" key="1">
    <citation type="journal article" date="2005" name="Nucleic Acids Res.">
        <title>Genomic blueprint of Hahella chejuensis, a marine microbe producing an algicidal agent.</title>
        <authorList>
            <person name="Jeong H."/>
            <person name="Yim J.H."/>
            <person name="Lee C."/>
            <person name="Choi S.-H."/>
            <person name="Park Y.K."/>
            <person name="Yoon S.H."/>
            <person name="Hur C.-G."/>
            <person name="Kang H.-Y."/>
            <person name="Kim D."/>
            <person name="Lee H.H."/>
            <person name="Park K.H."/>
            <person name="Park S.-H."/>
            <person name="Park H.-S."/>
            <person name="Lee H.K."/>
            <person name="Oh T.K."/>
            <person name="Kim J.F."/>
        </authorList>
    </citation>
    <scope>NUCLEOTIDE SEQUENCE [LARGE SCALE GENOMIC DNA]</scope>
    <source>
        <strain evidence="1 2">KCTC 2396</strain>
    </source>
</reference>
<name>Q2SNY5_HAHCH</name>
<evidence type="ECO:0000313" key="1">
    <source>
        <dbReference type="EMBL" id="ABC27639.1"/>
    </source>
</evidence>
<dbReference type="HOGENOM" id="CLU_3153452_0_0_6"/>
<organism evidence="1 2">
    <name type="scientific">Hahella chejuensis (strain KCTC 2396)</name>
    <dbReference type="NCBI Taxonomy" id="349521"/>
    <lineage>
        <taxon>Bacteria</taxon>
        <taxon>Pseudomonadati</taxon>
        <taxon>Pseudomonadota</taxon>
        <taxon>Gammaproteobacteria</taxon>
        <taxon>Oceanospirillales</taxon>
        <taxon>Hahellaceae</taxon>
        <taxon>Hahella</taxon>
    </lineage>
</organism>
<dbReference type="AlphaFoldDB" id="Q2SNY5"/>
<evidence type="ECO:0000313" key="2">
    <source>
        <dbReference type="Proteomes" id="UP000000238"/>
    </source>
</evidence>